<dbReference type="Proteomes" id="UP000663868">
    <property type="component" value="Unassembled WGS sequence"/>
</dbReference>
<keyword evidence="10" id="KW-0677">Repeat</keyword>
<dbReference type="Pfam" id="PF20519">
    <property type="entry name" value="Polycystin_dom"/>
    <property type="match status" value="1"/>
</dbReference>
<evidence type="ECO:0000256" key="19">
    <source>
        <dbReference type="ARBA" id="ARBA00059701"/>
    </source>
</evidence>
<dbReference type="GO" id="GO:0016020">
    <property type="term" value="C:membrane"/>
    <property type="evidence" value="ECO:0007669"/>
    <property type="project" value="UniProtKB-SubCell"/>
</dbReference>
<evidence type="ECO:0000256" key="20">
    <source>
        <dbReference type="ARBA" id="ARBA00066456"/>
    </source>
</evidence>
<feature type="transmembrane region" description="Helical" evidence="28">
    <location>
        <begin position="2525"/>
        <end position="2550"/>
    </location>
</feature>
<comment type="similarity">
    <text evidence="3">Belongs to the polycystin family.</text>
</comment>
<evidence type="ECO:0000256" key="23">
    <source>
        <dbReference type="ARBA" id="ARBA00076608"/>
    </source>
</evidence>
<feature type="transmembrane region" description="Helical" evidence="28">
    <location>
        <begin position="2435"/>
        <end position="2456"/>
    </location>
</feature>
<accession>A0A819HB37</accession>
<feature type="transmembrane region" description="Helical" evidence="28">
    <location>
        <begin position="2570"/>
        <end position="2594"/>
    </location>
</feature>
<evidence type="ECO:0000256" key="16">
    <source>
        <dbReference type="ARBA" id="ARBA00023180"/>
    </source>
</evidence>
<evidence type="ECO:0000256" key="12">
    <source>
        <dbReference type="ARBA" id="ARBA00022989"/>
    </source>
</evidence>
<evidence type="ECO:0000256" key="1">
    <source>
        <dbReference type="ARBA" id="ARBA00004141"/>
    </source>
</evidence>
<evidence type="ECO:0000256" key="24">
    <source>
        <dbReference type="PIRSR" id="PIRSR603915-2"/>
    </source>
</evidence>
<keyword evidence="17" id="KW-0458">Lysosome</keyword>
<feature type="transmembrane region" description="Helical" evidence="28">
    <location>
        <begin position="2945"/>
        <end position="2970"/>
    </location>
</feature>
<feature type="transmembrane region" description="Helical" evidence="28">
    <location>
        <begin position="2476"/>
        <end position="2504"/>
    </location>
</feature>
<dbReference type="GO" id="GO:0005509">
    <property type="term" value="F:calcium ion binding"/>
    <property type="evidence" value="ECO:0007669"/>
    <property type="project" value="InterPro"/>
</dbReference>
<evidence type="ECO:0000256" key="28">
    <source>
        <dbReference type="SAM" id="Phobius"/>
    </source>
</evidence>
<name>A0A819HB37_9BILA</name>
<dbReference type="Gene3D" id="1.20.120.980">
    <property type="entry name" value="Serine carboxypeptidase S28, SKS domain"/>
    <property type="match status" value="1"/>
</dbReference>
<evidence type="ECO:0000256" key="18">
    <source>
        <dbReference type="ARBA" id="ARBA00052013"/>
    </source>
</evidence>
<feature type="disulfide bond" evidence="24">
    <location>
        <begin position="2770"/>
        <end position="2778"/>
    </location>
</feature>
<evidence type="ECO:0000256" key="4">
    <source>
        <dbReference type="ARBA" id="ARBA00011079"/>
    </source>
</evidence>
<evidence type="ECO:0000256" key="25">
    <source>
        <dbReference type="PROSITE-ProRule" id="PRU00152"/>
    </source>
</evidence>
<dbReference type="InterPro" id="IPR011042">
    <property type="entry name" value="6-blade_b-propeller_TolB-like"/>
</dbReference>
<dbReference type="Gene3D" id="2.120.10.30">
    <property type="entry name" value="TolB, C-terminal domain"/>
    <property type="match status" value="2"/>
</dbReference>
<gene>
    <name evidence="30" type="ORF">KXQ929_LOCUS22486</name>
</gene>
<evidence type="ECO:0000313" key="31">
    <source>
        <dbReference type="Proteomes" id="UP000663868"/>
    </source>
</evidence>
<dbReference type="SUPFAM" id="SSF53474">
    <property type="entry name" value="alpha/beta-Hydrolases"/>
    <property type="match status" value="1"/>
</dbReference>
<dbReference type="SUPFAM" id="SSF49723">
    <property type="entry name" value="Lipase/lipooxygenase domain (PLAT/LH2 domain)"/>
    <property type="match status" value="1"/>
</dbReference>
<feature type="transmembrane region" description="Helical" evidence="28">
    <location>
        <begin position="3100"/>
        <end position="3125"/>
    </location>
</feature>
<proteinExistence type="inferred from homology"/>
<evidence type="ECO:0000256" key="22">
    <source>
        <dbReference type="ARBA" id="ARBA00076475"/>
    </source>
</evidence>
<comment type="subunit">
    <text evidence="5">Homodimer.</text>
</comment>
<dbReference type="SUPFAM" id="SSF101898">
    <property type="entry name" value="NHL repeat"/>
    <property type="match status" value="1"/>
</dbReference>
<dbReference type="InterPro" id="IPR013122">
    <property type="entry name" value="PKD1_2_channel"/>
</dbReference>
<dbReference type="PROSITE" id="PS50095">
    <property type="entry name" value="PLAT"/>
    <property type="match status" value="1"/>
</dbReference>
<dbReference type="InterPro" id="IPR029058">
    <property type="entry name" value="AB_hydrolase_fold"/>
</dbReference>
<keyword evidence="12 28" id="KW-1133">Transmembrane helix</keyword>
<keyword evidence="9" id="KW-0732">Signal</keyword>
<dbReference type="CDD" id="cd05819">
    <property type="entry name" value="NHL"/>
    <property type="match status" value="2"/>
</dbReference>
<comment type="subcellular location">
    <subcellularLocation>
        <location evidence="2">Lysosome</location>
    </subcellularLocation>
    <subcellularLocation>
        <location evidence="1">Membrane</location>
        <topology evidence="1">Multi-pass membrane protein</topology>
    </subcellularLocation>
</comment>
<evidence type="ECO:0000256" key="15">
    <source>
        <dbReference type="ARBA" id="ARBA00023157"/>
    </source>
</evidence>
<dbReference type="Gene3D" id="3.40.50.1820">
    <property type="entry name" value="alpha/beta hydrolase"/>
    <property type="match status" value="1"/>
</dbReference>
<sequence length="3214" mass="363921">MQFFLTIYILFIVYYPSIAGWIRPHHFNIISRSIHHFHNDRCKQFHTVTQQVDHVSFMNKDTFQQRYILNTDYWQNGRPIFFYAGNEGDIDLFCDNTGFMWDIAPNFNAMIIFAEHRYYGHSLPYGNQSYSKPEYTRYLTSEQSLADYAYLIDYIRTNIKGAEQSSTIVFGGSYGGMLSAYFRMKYPHIVAGALAASAPILQMSTPCESFTRIITQDFLRESSSCVEVIRSSWHAIDRIGILPGGRERLTKLFKLCHPLKTITELKNWLFDIYANIAMVDYPYPTSFLADLPAFPIRIFCTNVTLSIIDEINTDEEIVKRIVKGVNVFFNYTGHTECFDTGSQGTPSLGVLGWSYQSCTEFPMPICSNGISDMFEIQPWNFQAFSDYCFAQWKVRPRSEWTFMEFGGKPITNFRYYSNIIFTNGNLDPWSAGGVNSTIASSLPAILITGGAHHLDLRAANKDDPQSVIQPKFCSSATWNLSAITFIASNIIGKTPNGVFVNSNNTVYAASYDHDEIFIWFEGSNTPNKTISAGLTEPFSVFVTSTGDIYVDNGVNGRVDKWKSNATSSVPVMFVSSACLGIFIDTNNILYCSVEHSHQVVKKPLNSSTNTPIVAAGTTCPGPASNMLYLPQGIFVDDNFNLLVADCGNNRIQQFKLNELNGKTIVGNGATQDISLNCPGSVVLDADGYLFIVDGGNNRIIGSDSNGFRCLVACNGLGSTSSQLNGPGLLSFDSYGNIFVADWGNNRIQKFNIATNACDVTAATTLSSTPYERSSYTIQSIMASTSGPSSSYRRVISYNQPVYGPLASWNLSALTFANVSKIGSNASGIFIDSNNTLYIACSGLNQIQIWPKGSNQPTKNISTGISSPVSIFVTNNGDIYVNNDQQYGEVDKWVLNAGNGIPIMFASEQCTGLFIDIYDNIYCSIASLSQVITKSLNDPVHEVRIVAGSGCSGTSSNQLNSPYGIFVDINRNLYVADSSNNRIQYVAPGSMNGTTIVGGSSSPFVGIQLINPTDIVLDGNNYLFIVDSGQNRIVGQGPNGYRCIVGCQGATGSSSTLSRPSTMAFDTYGNIYVADKGNRRIQKFILVSNNSETTSTMEMTTDISSSSIITRIADTTSSSSPTTTASTTTSSSGTTTDTTTSSSTTTTITSTTTLTSTSTTATNANNCLPPNITVFGNLSTFASPLQYRRSENVYIIPYLQLNCSASLSTIIKWTIKQCSSNCLTEIQLDESISTTDIDLYIPTNTLLYGTYELKLTITMKAYPNISSTAFIYIKIIRSSITANLIQYGTSMIVRGYQQNLTLNPGEYSVDPDAIIFDSSNWNYAYYCRIYGLYDFPSINGLLLTINDSRTDPSSPSCLSNQSRNGSALQYDGPITSRNSSLTILSGSFSSNRTYQIMVIMTNRQSSSIQAVGYLIVHVEDTNVKMILLACVISTMCIPNMEYQYINPTSQVALFSACADNCETIENIIWNIYQGSINSSTNMTEWILFNQTNSYQNLWFFGMNTSNFTATNQLFTNNPSIIYWRFEVVYSFELQSSSSALNFIINQPPENGSCSINPINGTTSTSFTISCFNWFDEDSIKDYLFYGWTIDPSDQIMLSFSFVSSIEMFLPGTTDNNSLLNIVVYIRDTFDCATEYNIPSIFVVQLDINVINNSFLPMLASGNQNRVNQIITSLSQQINQINDLAIETALTNGVSITQISISSLNSITQQTISSVSSNASALAEYNKQLNVYANIRDSLVTYITNLPITTVDSIKLQASSLAQFTQATNQLTRNSLTLVSNKCYQLALALQAQTTKISYDNVQTGVKYITQCANNILNAVNGPLQQRTTILDLDWSRANNLPADYNTDLDYEWSNLNLFANGNDFSPETIEKGRNNYYQKQTADMINSQMTKITSLITNTLNTHLNIGQNFTLNSSEVFLSMETISISSLSNKIIQQSSNTQIRIPSTFNLTTNDNSSISLRSMTQSLALADNSQSNTNLSRSVSLTVLDLYGNEIPLRTNLNEKIELIIPRDPNIIIPSMTLQNVTSIQTKSHYQIFNLHFINLQQSQSVNNRSVSLIFEMKPLDITQSYLLIYRFDSSPQLNSSINQIDGWSLLCPSNLTNDTFYKYFLNNEQTFSHQSIIFGLRELNLTEYETFCINQSFNNNLPISNQPFNFTSDYELRTYTACCYYLDENSIWRTDGILVGSETNHYQTQCFSNHLTTFAGGFLVLPSPINWNYVFQNADFSKNKTIYLTIICICILYVLIVIYARYKDKKDLEKLGVTPLSDNYSTDQYFYQILVFTGHRANAGTNSKVHFILAGEEDETAVRTFSDPHRKILQRGGIDAFIMAVPKSLGLLNYIRIWHDNSGQRDKASWFLKYIIVRDLQTMEKSYFICQQWFAVEKDDGRIERILPIAGEIQKHEFSYVLSKQAYHSITEGHLWFSIFSRPPSNKFTRVQRCTCCFVLLFTAMLLNILYYDQTNETKTNQTSGSLSFGPLYISSQQISIGIIVEILSFVPSLLLVQFFRRILPRQSIKSNKTKRSRLMFPWWCLFFAYILSFILVLVSSFFIIVRGIQFGDLKTQKWLTSLISGFFSSILLIQPLKIVALAIFFAFFIRKSDKDNEEAEYLDDNDDFDLNHNEEYIHSRESPFTYRSQISNDRLNEGELAWARDQRLKEIRMWAIIREIVFYFYFLILIYLMTYINMNSNAFFQVNHLRNYFLNTNQIDSDYTKISTIDQYWNWLENSFISNIRAQQWYNGDAPKNLSGFINDKSNRLIGRAIMRQLRIKSNLCQTQIVLKCNEDYSFFNEEKNSYKPGWINQTTQYSNSSIDQAFMYQTGDKFDQYMYVGDLETYSSGGYIYEYQGRLSDLQSNLSELHRLSWIDSQTRAVIIQLTLYNPNVVLFTSVTFLVEFLSTGSLIPQYRFEPLTFQVFTSTFQLVCSIMYMLFIIYYMILEIKTVIKMKSSYFYRFWSYIDVGIIGCSWGILGVYIWRYQKSIDVGNRFQETNGYTFINLQVATYINDILTCLFGFCCFFGTLKFLRLCRFHKRLSLFTETLQHAKKDLFSFMIMFFFIFMAFLTLFYLLFMDKIWSCSTLLHTAQMLFEMMLMKFDAYELTNAAPILGPICFSLFFLFVVFICMTMFITIVSDSFRIVRKNTKVNYNEDQAIFEFMLRKLQRWIGWRKLYDAESFEQNYEQLRGKYSDPIEHFPNKIDQLLNALNRLYISQQNNITSENR</sequence>
<dbReference type="Pfam" id="PF01477">
    <property type="entry name" value="PLAT"/>
    <property type="match status" value="1"/>
</dbReference>
<evidence type="ECO:0000313" key="30">
    <source>
        <dbReference type="EMBL" id="CAF3894821.1"/>
    </source>
</evidence>
<evidence type="ECO:0000259" key="29">
    <source>
        <dbReference type="PROSITE" id="PS50095"/>
    </source>
</evidence>
<dbReference type="InterPro" id="IPR042269">
    <property type="entry name" value="Ser_carbopepase_S28_SKS"/>
</dbReference>
<dbReference type="GO" id="GO:0006508">
    <property type="term" value="P:proteolysis"/>
    <property type="evidence" value="ECO:0007669"/>
    <property type="project" value="UniProtKB-KW"/>
</dbReference>
<evidence type="ECO:0000256" key="5">
    <source>
        <dbReference type="ARBA" id="ARBA00011738"/>
    </source>
</evidence>
<dbReference type="GO" id="GO:0005764">
    <property type="term" value="C:lysosome"/>
    <property type="evidence" value="ECO:0007669"/>
    <property type="project" value="UniProtKB-SubCell"/>
</dbReference>
<dbReference type="PANTHER" id="PTHR10877:SF194">
    <property type="entry name" value="LOCATION OF VULVA DEFECTIVE 1"/>
    <property type="match status" value="1"/>
</dbReference>
<dbReference type="CDD" id="cd01752">
    <property type="entry name" value="PLAT_polycystin"/>
    <property type="match status" value="1"/>
</dbReference>
<dbReference type="PRINTS" id="PR01433">
    <property type="entry name" value="POLYCYSTIN2"/>
</dbReference>
<feature type="domain" description="PLAT" evidence="29">
    <location>
        <begin position="2273"/>
        <end position="2392"/>
    </location>
</feature>
<keyword evidence="7" id="KW-0645">Protease</keyword>
<protein>
    <recommendedName>
        <fullName evidence="21">Lysosomal Pro-X carboxypeptidase</fullName>
        <ecNumber evidence="20">3.4.16.2</ecNumber>
    </recommendedName>
    <alternativeName>
        <fullName evidence="23">Proline carboxypeptidase</fullName>
    </alternativeName>
    <alternativeName>
        <fullName evidence="22">Prolylcarboxypeptidase</fullName>
    </alternativeName>
</protein>
<dbReference type="SMART" id="SM00308">
    <property type="entry name" value="LH2"/>
    <property type="match status" value="1"/>
</dbReference>
<dbReference type="PROSITE" id="PS51125">
    <property type="entry name" value="NHL"/>
    <property type="match status" value="1"/>
</dbReference>
<keyword evidence="14" id="KW-0865">Zymogen</keyword>
<dbReference type="InterPro" id="IPR003915">
    <property type="entry name" value="PKD_2"/>
</dbReference>
<keyword evidence="13 28" id="KW-0472">Membrane</keyword>
<evidence type="ECO:0000256" key="13">
    <source>
        <dbReference type="ARBA" id="ARBA00023136"/>
    </source>
</evidence>
<evidence type="ECO:0000256" key="11">
    <source>
        <dbReference type="ARBA" id="ARBA00022801"/>
    </source>
</evidence>
<dbReference type="GO" id="GO:0050982">
    <property type="term" value="P:detection of mechanical stimulus"/>
    <property type="evidence" value="ECO:0007669"/>
    <property type="project" value="TreeGrafter"/>
</dbReference>
<dbReference type="FunFam" id="2.60.60.20:FF:000022">
    <property type="entry name" value="Uncharacterized protein"/>
    <property type="match status" value="1"/>
</dbReference>
<comment type="similarity">
    <text evidence="4">Belongs to the peptidase S28 family.</text>
</comment>
<feature type="transmembrane region" description="Helical" evidence="28">
    <location>
        <begin position="2998"/>
        <end position="3021"/>
    </location>
</feature>
<feature type="transmembrane region" description="Helical" evidence="28">
    <location>
        <begin position="2661"/>
        <end position="2681"/>
    </location>
</feature>
<comment type="caution">
    <text evidence="30">The sequence shown here is derived from an EMBL/GenBank/DDBJ whole genome shotgun (WGS) entry which is preliminary data.</text>
</comment>
<evidence type="ECO:0000256" key="14">
    <source>
        <dbReference type="ARBA" id="ARBA00023145"/>
    </source>
</evidence>
<comment type="catalytic activity">
    <reaction evidence="18">
        <text>Cleavage of a -Pro-|-Xaa bond to release a C-terminal amino acid.</text>
        <dbReference type="EC" id="3.4.16.2"/>
    </reaction>
</comment>
<dbReference type="InterPro" id="IPR036392">
    <property type="entry name" value="PLAT/LH2_dom_sf"/>
</dbReference>
<evidence type="ECO:0000256" key="17">
    <source>
        <dbReference type="ARBA" id="ARBA00023228"/>
    </source>
</evidence>
<keyword evidence="11" id="KW-0378">Hydrolase</keyword>
<dbReference type="SUPFAM" id="SSF63829">
    <property type="entry name" value="Calcium-dependent phosphotriesterase"/>
    <property type="match status" value="1"/>
</dbReference>
<feature type="transmembrane region" description="Helical" evidence="28">
    <location>
        <begin position="2915"/>
        <end position="2933"/>
    </location>
</feature>
<evidence type="ECO:0000256" key="6">
    <source>
        <dbReference type="ARBA" id="ARBA00022645"/>
    </source>
</evidence>
<evidence type="ECO:0000256" key="8">
    <source>
        <dbReference type="ARBA" id="ARBA00022692"/>
    </source>
</evidence>
<dbReference type="EC" id="3.4.16.2" evidence="20"/>
<evidence type="ECO:0000256" key="21">
    <source>
        <dbReference type="ARBA" id="ARBA00073691"/>
    </source>
</evidence>
<comment type="function">
    <text evidence="19">Cleaves C-terminal amino acids linked to proline in peptides such as angiotensin II, III and des-Arg9-bradykinin. This cleavage occurs at acidic pH, but enzymatic activity is retained with some substrates at neutral pH.</text>
</comment>
<keyword evidence="15" id="KW-1015">Disulfide bond</keyword>
<keyword evidence="8 28" id="KW-0812">Transmembrane</keyword>
<dbReference type="InterPro" id="IPR002859">
    <property type="entry name" value="PKD/REJ-like"/>
</dbReference>
<feature type="repeat" description="NHL" evidence="26">
    <location>
        <begin position="627"/>
        <end position="657"/>
    </location>
</feature>
<dbReference type="InterPro" id="IPR046791">
    <property type="entry name" value="Polycystin_dom"/>
</dbReference>
<feature type="transmembrane region" description="Helical" evidence="28">
    <location>
        <begin position="2230"/>
        <end position="2248"/>
    </location>
</feature>
<feature type="region of interest" description="Disordered" evidence="27">
    <location>
        <begin position="1113"/>
        <end position="1159"/>
    </location>
</feature>
<dbReference type="InterPro" id="IPR001258">
    <property type="entry name" value="NHL_repeat"/>
</dbReference>
<dbReference type="InterPro" id="IPR001024">
    <property type="entry name" value="PLAT/LH2_dom"/>
</dbReference>
<dbReference type="Pfam" id="PF08016">
    <property type="entry name" value="PKD_channel"/>
    <property type="match status" value="1"/>
</dbReference>
<dbReference type="InterPro" id="IPR042060">
    <property type="entry name" value="PLAT_polycystin1"/>
</dbReference>
<evidence type="ECO:0000256" key="7">
    <source>
        <dbReference type="ARBA" id="ARBA00022670"/>
    </source>
</evidence>
<evidence type="ECO:0000256" key="2">
    <source>
        <dbReference type="ARBA" id="ARBA00004371"/>
    </source>
</evidence>
<dbReference type="InterPro" id="IPR051223">
    <property type="entry name" value="Polycystin"/>
</dbReference>
<dbReference type="Pfam" id="PF02010">
    <property type="entry name" value="REJ"/>
    <property type="match status" value="1"/>
</dbReference>
<reference evidence="30" key="1">
    <citation type="submission" date="2021-02" db="EMBL/GenBank/DDBJ databases">
        <authorList>
            <person name="Nowell W R."/>
        </authorList>
    </citation>
    <scope>NUCLEOTIDE SEQUENCE</scope>
</reference>
<comment type="caution">
    <text evidence="25">Lacks conserved residue(s) required for the propagation of feature annotation.</text>
</comment>
<dbReference type="InterPro" id="IPR008758">
    <property type="entry name" value="Peptidase_S28"/>
</dbReference>
<feature type="transmembrane region" description="Helical" evidence="28">
    <location>
        <begin position="3042"/>
        <end position="3064"/>
    </location>
</feature>
<evidence type="ECO:0000256" key="9">
    <source>
        <dbReference type="ARBA" id="ARBA00022729"/>
    </source>
</evidence>
<dbReference type="FunFam" id="1.20.120.980:FF:000002">
    <property type="entry name" value="lysosomal Pro-X carboxypeptidase"/>
    <property type="match status" value="1"/>
</dbReference>
<evidence type="ECO:0000256" key="26">
    <source>
        <dbReference type="PROSITE-ProRule" id="PRU00504"/>
    </source>
</evidence>
<dbReference type="Gene3D" id="2.40.10.500">
    <property type="match status" value="3"/>
</dbReference>
<evidence type="ECO:0000256" key="27">
    <source>
        <dbReference type="SAM" id="MobiDB-lite"/>
    </source>
</evidence>
<keyword evidence="6" id="KW-0121">Carboxypeptidase</keyword>
<dbReference type="PANTHER" id="PTHR10877">
    <property type="entry name" value="POLYCYSTIN FAMILY MEMBER"/>
    <property type="match status" value="1"/>
</dbReference>
<evidence type="ECO:0000256" key="3">
    <source>
        <dbReference type="ARBA" id="ARBA00007200"/>
    </source>
</evidence>
<dbReference type="EMBL" id="CAJOBB010001720">
    <property type="protein sequence ID" value="CAF3894821.1"/>
    <property type="molecule type" value="Genomic_DNA"/>
</dbReference>
<dbReference type="GO" id="GO:0004185">
    <property type="term" value="F:serine-type carboxypeptidase activity"/>
    <property type="evidence" value="ECO:0007669"/>
    <property type="project" value="UniProtKB-EC"/>
</dbReference>
<dbReference type="Pfam" id="PF05577">
    <property type="entry name" value="Peptidase_S28"/>
    <property type="match status" value="1"/>
</dbReference>
<evidence type="ECO:0000256" key="10">
    <source>
        <dbReference type="ARBA" id="ARBA00022737"/>
    </source>
</evidence>
<organism evidence="30 31">
    <name type="scientific">Adineta steineri</name>
    <dbReference type="NCBI Taxonomy" id="433720"/>
    <lineage>
        <taxon>Eukaryota</taxon>
        <taxon>Metazoa</taxon>
        <taxon>Spiralia</taxon>
        <taxon>Gnathifera</taxon>
        <taxon>Rotifera</taxon>
        <taxon>Eurotatoria</taxon>
        <taxon>Bdelloidea</taxon>
        <taxon>Adinetida</taxon>
        <taxon>Adinetidae</taxon>
        <taxon>Adineta</taxon>
    </lineage>
</organism>
<dbReference type="Gene3D" id="2.60.60.20">
    <property type="entry name" value="PLAT/LH2 domain"/>
    <property type="match status" value="1"/>
</dbReference>
<dbReference type="GO" id="GO:0005262">
    <property type="term" value="F:calcium channel activity"/>
    <property type="evidence" value="ECO:0007669"/>
    <property type="project" value="TreeGrafter"/>
</dbReference>
<keyword evidence="16" id="KW-0325">Glycoprotein</keyword>